<gene>
    <name evidence="2" type="ORF">ERS132521_02286</name>
</gene>
<evidence type="ECO:0000256" key="1">
    <source>
        <dbReference type="SAM" id="Phobius"/>
    </source>
</evidence>
<organism evidence="2 3">
    <name type="scientific">Streptococcus suis</name>
    <dbReference type="NCBI Taxonomy" id="1307"/>
    <lineage>
        <taxon>Bacteria</taxon>
        <taxon>Bacillati</taxon>
        <taxon>Bacillota</taxon>
        <taxon>Bacilli</taxon>
        <taxon>Lactobacillales</taxon>
        <taxon>Streptococcaceae</taxon>
        <taxon>Streptococcus</taxon>
    </lineage>
</organism>
<dbReference type="EMBL" id="FILL01000054">
    <property type="protein sequence ID" value="CYY00848.1"/>
    <property type="molecule type" value="Genomic_DNA"/>
</dbReference>
<keyword evidence="1" id="KW-0812">Transmembrane</keyword>
<proteinExistence type="predicted"/>
<dbReference type="Proteomes" id="UP000072353">
    <property type="component" value="Unassembled WGS sequence"/>
</dbReference>
<dbReference type="AlphaFoldDB" id="A0AB33UFW8"/>
<keyword evidence="1" id="KW-1133">Transmembrane helix</keyword>
<feature type="transmembrane region" description="Helical" evidence="1">
    <location>
        <begin position="200"/>
        <end position="220"/>
    </location>
</feature>
<feature type="transmembrane region" description="Helical" evidence="1">
    <location>
        <begin position="72"/>
        <end position="94"/>
    </location>
</feature>
<evidence type="ECO:0000313" key="3">
    <source>
        <dbReference type="Proteomes" id="UP000072353"/>
    </source>
</evidence>
<reference evidence="2 3" key="1">
    <citation type="submission" date="2016-02" db="EMBL/GenBank/DDBJ databases">
        <authorList>
            <consortium name="Pathogen Informatics"/>
        </authorList>
    </citation>
    <scope>NUCLEOTIDE SEQUENCE [LARGE SCALE GENOMIC DNA]</scope>
    <source>
        <strain evidence="2 3">SS975</strain>
    </source>
</reference>
<evidence type="ECO:0000313" key="2">
    <source>
        <dbReference type="EMBL" id="CYY00848.1"/>
    </source>
</evidence>
<comment type="caution">
    <text evidence="2">The sequence shown here is derived from an EMBL/GenBank/DDBJ whole genome shotgun (WGS) entry which is preliminary data.</text>
</comment>
<protein>
    <submittedName>
        <fullName evidence="2">Uncharacterized protein</fullName>
    </submittedName>
</protein>
<feature type="transmembrane region" description="Helical" evidence="1">
    <location>
        <begin position="32"/>
        <end position="52"/>
    </location>
</feature>
<feature type="transmembrane region" description="Helical" evidence="1">
    <location>
        <begin position="106"/>
        <end position="125"/>
    </location>
</feature>
<feature type="transmembrane region" description="Helical" evidence="1">
    <location>
        <begin position="131"/>
        <end position="155"/>
    </location>
</feature>
<keyword evidence="1" id="KW-0472">Membrane</keyword>
<accession>A0AB33UFW8</accession>
<feature type="transmembrane region" description="Helical" evidence="1">
    <location>
        <begin position="175"/>
        <end position="194"/>
    </location>
</feature>
<sequence>MVWVDDFNKDDMKKAVYQATEIGKKWNILTPLVGFPILISFFVFGGVFPVLFGQTVSKSGNPMSNPVTEFEYGLALPGYFWLLYAISVWIFYTISYFFSKRNKVVAYKWNLLASIVMMVPIYYSIVYGFQFFVPLLGIRIFLWLIFIISVIYLFYYSLNRGTYEFSSYSVERRNLLFQTVLVLWGIHAILNFIFNGFDRIFARLLLSGIPLLLLFFTYGFTKILSSMITSIKLIKLIEKNQEHYREEFGYSIEAWYGKKSRQYKKWLKENI</sequence>
<name>A0AB33UFW8_STRSU</name>